<organism evidence="2 3">
    <name type="scientific">Liparis tanakae</name>
    <name type="common">Tanaka's snailfish</name>
    <dbReference type="NCBI Taxonomy" id="230148"/>
    <lineage>
        <taxon>Eukaryota</taxon>
        <taxon>Metazoa</taxon>
        <taxon>Chordata</taxon>
        <taxon>Craniata</taxon>
        <taxon>Vertebrata</taxon>
        <taxon>Euteleostomi</taxon>
        <taxon>Actinopterygii</taxon>
        <taxon>Neopterygii</taxon>
        <taxon>Teleostei</taxon>
        <taxon>Neoteleostei</taxon>
        <taxon>Acanthomorphata</taxon>
        <taxon>Eupercaria</taxon>
        <taxon>Perciformes</taxon>
        <taxon>Cottioidei</taxon>
        <taxon>Cottales</taxon>
        <taxon>Liparidae</taxon>
        <taxon>Liparis</taxon>
    </lineage>
</organism>
<keyword evidence="3" id="KW-1185">Reference proteome</keyword>
<reference evidence="2 3" key="1">
    <citation type="submission" date="2019-03" db="EMBL/GenBank/DDBJ databases">
        <title>First draft genome of Liparis tanakae, snailfish: a comprehensive survey of snailfish specific genes.</title>
        <authorList>
            <person name="Kim W."/>
            <person name="Song I."/>
            <person name="Jeong J.-H."/>
            <person name="Kim D."/>
            <person name="Kim S."/>
            <person name="Ryu S."/>
            <person name="Song J.Y."/>
            <person name="Lee S.K."/>
        </authorList>
    </citation>
    <scope>NUCLEOTIDE SEQUENCE [LARGE SCALE GENOMIC DNA]</scope>
    <source>
        <tissue evidence="2">Muscle</tissue>
    </source>
</reference>
<accession>A0A4Z2EE45</accession>
<sequence>MTTESRKKSSRPSMVHLSFMAGAVSSWREHVGVSAEEEESSARSRSLSKESRASLCSSSSSERSHPQGPSEVQRGEVSSPESGFTSSLLILLLQEESCVSHGHVIICWEVQPSAWRLWG</sequence>
<evidence type="ECO:0000313" key="3">
    <source>
        <dbReference type="Proteomes" id="UP000314294"/>
    </source>
</evidence>
<dbReference type="AlphaFoldDB" id="A0A4Z2EE45"/>
<name>A0A4Z2EE45_9TELE</name>
<protein>
    <submittedName>
        <fullName evidence="2">Uncharacterized protein</fullName>
    </submittedName>
</protein>
<dbReference type="Proteomes" id="UP000314294">
    <property type="component" value="Unassembled WGS sequence"/>
</dbReference>
<gene>
    <name evidence="2" type="ORF">EYF80_062702</name>
</gene>
<evidence type="ECO:0000256" key="1">
    <source>
        <dbReference type="SAM" id="MobiDB-lite"/>
    </source>
</evidence>
<comment type="caution">
    <text evidence="2">The sequence shown here is derived from an EMBL/GenBank/DDBJ whole genome shotgun (WGS) entry which is preliminary data.</text>
</comment>
<feature type="region of interest" description="Disordered" evidence="1">
    <location>
        <begin position="30"/>
        <end position="82"/>
    </location>
</feature>
<evidence type="ECO:0000313" key="2">
    <source>
        <dbReference type="EMBL" id="TNN27157.1"/>
    </source>
</evidence>
<dbReference type="EMBL" id="SRLO01008787">
    <property type="protein sequence ID" value="TNN27157.1"/>
    <property type="molecule type" value="Genomic_DNA"/>
</dbReference>
<proteinExistence type="predicted"/>